<reference evidence="1 2" key="1">
    <citation type="submission" date="2023-03" db="EMBL/GenBank/DDBJ databases">
        <title>WGS of Gossypium arboreum.</title>
        <authorList>
            <person name="Yu D."/>
        </authorList>
    </citation>
    <scope>NUCLEOTIDE SEQUENCE [LARGE SCALE GENOMIC DNA]</scope>
    <source>
        <tissue evidence="1">Leaf</tissue>
    </source>
</reference>
<name>A0ABR0NQD5_GOSAR</name>
<gene>
    <name evidence="1" type="ORF">PVK06_030300</name>
</gene>
<organism evidence="1 2">
    <name type="scientific">Gossypium arboreum</name>
    <name type="common">Tree cotton</name>
    <name type="synonym">Gossypium nanking</name>
    <dbReference type="NCBI Taxonomy" id="29729"/>
    <lineage>
        <taxon>Eukaryota</taxon>
        <taxon>Viridiplantae</taxon>
        <taxon>Streptophyta</taxon>
        <taxon>Embryophyta</taxon>
        <taxon>Tracheophyta</taxon>
        <taxon>Spermatophyta</taxon>
        <taxon>Magnoliopsida</taxon>
        <taxon>eudicotyledons</taxon>
        <taxon>Gunneridae</taxon>
        <taxon>Pentapetalae</taxon>
        <taxon>rosids</taxon>
        <taxon>malvids</taxon>
        <taxon>Malvales</taxon>
        <taxon>Malvaceae</taxon>
        <taxon>Malvoideae</taxon>
        <taxon>Gossypium</taxon>
    </lineage>
</organism>
<evidence type="ECO:0000313" key="1">
    <source>
        <dbReference type="EMBL" id="KAK5802686.1"/>
    </source>
</evidence>
<accession>A0ABR0NQD5</accession>
<keyword evidence="2" id="KW-1185">Reference proteome</keyword>
<comment type="caution">
    <text evidence="1">The sequence shown here is derived from an EMBL/GenBank/DDBJ whole genome shotgun (WGS) entry which is preliminary data.</text>
</comment>
<dbReference type="Proteomes" id="UP001358586">
    <property type="component" value="Chromosome 9"/>
</dbReference>
<sequence length="98" mass="10995">MTIPHGVTMEGLRGLKLGTVNVFEFPLLRTYGVTRDSWHKPRLKGRIQRDATRVQPVPLPEGCLLSIKDMDLGGPIETDLMNSPTCEVKFITLNEFIS</sequence>
<protein>
    <submittedName>
        <fullName evidence="1">Uncharacterized protein</fullName>
    </submittedName>
</protein>
<proteinExistence type="predicted"/>
<evidence type="ECO:0000313" key="2">
    <source>
        <dbReference type="Proteomes" id="UP001358586"/>
    </source>
</evidence>
<dbReference type="EMBL" id="JARKNE010000009">
    <property type="protein sequence ID" value="KAK5802686.1"/>
    <property type="molecule type" value="Genomic_DNA"/>
</dbReference>